<comment type="caution">
    <text evidence="5">The sequence shown here is derived from an EMBL/GenBank/DDBJ whole genome shotgun (WGS) entry which is preliminary data.</text>
</comment>
<sequence>MLRTHPRTVHPDTHRRVKGGELIGSREPNGTYAWRGIRYAAAPVGPLRWRAPQSSPAWAGVLKALEHGPMAPQYAGMLVQAPARLHGKVVGDEDCLTLNVFAPSEAPAARRRPVMVWIHGGANAAGTSATYDVARNYAAHDGIVVVTVNYRLGVLGWFCHPALIKADQATPEEQSGNFGTLDLIAALRWVRENIAAFGGDPECVTIFGESAGAQNVLTLLASPLAAGLFHRAIAQSPVVDTFDVDEATERNHSPLESFRTSSHEIAARLWVTAGRNADVDSADNTLQAMPPVEVAAFLRSLSPAQLLGAVKPGTGGMYLTPRPIRDGVVLPKQPLSDLFRSGAWNRVPIILGSNRDEYRAFIADKAEHAWLLPGKFPVLRNRAEYLGEAGFLSKVWRSINLDEPADALLASGHSEVWTYRFDWDEAPAVPVLRPDLLFGAAHGMEMPFAFRDVRGELDLFKVNTPFNKAGRAAVAEAMGSAWASFAHSGVPSLPNGFNWQRRTTDRGPDSLVIDSPAGGGLRMEMLRADVSSIKAGLRRSADVSSGTARCRIYARAFLWCPMFVQHGSLDEYDQWCEEFSCNTPAHVFRPVMEV</sequence>
<reference evidence="5" key="1">
    <citation type="submission" date="2020-06" db="EMBL/GenBank/DDBJ databases">
        <title>Whole Genome Sequence of Bradyrhizobium sp. Strain 1S1.</title>
        <authorList>
            <person name="Bromfield E.S.P."/>
            <person name="Cloutier S."/>
        </authorList>
    </citation>
    <scope>NUCLEOTIDE SEQUENCE [LARGE SCALE GENOMIC DNA]</scope>
    <source>
        <strain evidence="5">1S1</strain>
    </source>
</reference>
<dbReference type="InterPro" id="IPR019819">
    <property type="entry name" value="Carboxylesterase_B_CS"/>
</dbReference>
<dbReference type="Pfam" id="PF00135">
    <property type="entry name" value="COesterase"/>
    <property type="match status" value="1"/>
</dbReference>
<evidence type="ECO:0000256" key="3">
    <source>
        <dbReference type="RuleBase" id="RU361235"/>
    </source>
</evidence>
<keyword evidence="2 3" id="KW-0378">Hydrolase</keyword>
<evidence type="ECO:0000259" key="4">
    <source>
        <dbReference type="Pfam" id="PF00135"/>
    </source>
</evidence>
<organism evidence="5">
    <name type="scientific">Bradyrhizobium septentrionale</name>
    <dbReference type="NCBI Taxonomy" id="1404411"/>
    <lineage>
        <taxon>Bacteria</taxon>
        <taxon>Pseudomonadati</taxon>
        <taxon>Pseudomonadota</taxon>
        <taxon>Alphaproteobacteria</taxon>
        <taxon>Hyphomicrobiales</taxon>
        <taxon>Nitrobacteraceae</taxon>
        <taxon>Bradyrhizobium</taxon>
    </lineage>
</organism>
<feature type="domain" description="Carboxylesterase type B" evidence="4">
    <location>
        <begin position="15"/>
        <end position="366"/>
    </location>
</feature>
<dbReference type="SUPFAM" id="SSF53474">
    <property type="entry name" value="alpha/beta-Hydrolases"/>
    <property type="match status" value="1"/>
</dbReference>
<dbReference type="AlphaFoldDB" id="A0A973VW19"/>
<dbReference type="InterPro" id="IPR002018">
    <property type="entry name" value="CarbesteraseB"/>
</dbReference>
<evidence type="ECO:0000256" key="2">
    <source>
        <dbReference type="ARBA" id="ARBA00022801"/>
    </source>
</evidence>
<accession>A0A973VW19</accession>
<dbReference type="GO" id="GO:0016787">
    <property type="term" value="F:hydrolase activity"/>
    <property type="evidence" value="ECO:0007669"/>
    <property type="project" value="UniProtKB-KW"/>
</dbReference>
<dbReference type="Gene3D" id="3.40.50.1820">
    <property type="entry name" value="alpha/beta hydrolase"/>
    <property type="match status" value="1"/>
</dbReference>
<dbReference type="PANTHER" id="PTHR11559">
    <property type="entry name" value="CARBOXYLESTERASE"/>
    <property type="match status" value="1"/>
</dbReference>
<proteinExistence type="inferred from homology"/>
<name>A0A973VW19_9BRAD</name>
<dbReference type="EMBL" id="JAAOLE020000001">
    <property type="protein sequence ID" value="NVI42624.1"/>
    <property type="molecule type" value="Genomic_DNA"/>
</dbReference>
<dbReference type="InterPro" id="IPR019826">
    <property type="entry name" value="Carboxylesterase_B_AS"/>
</dbReference>
<evidence type="ECO:0000313" key="5">
    <source>
        <dbReference type="EMBL" id="NVI42624.1"/>
    </source>
</evidence>
<protein>
    <recommendedName>
        <fullName evidence="3">Carboxylic ester hydrolase</fullName>
        <ecNumber evidence="3">3.1.1.-</ecNumber>
    </recommendedName>
</protein>
<dbReference type="InterPro" id="IPR050309">
    <property type="entry name" value="Type-B_Carboxylest/Lipase"/>
</dbReference>
<dbReference type="PROSITE" id="PS00122">
    <property type="entry name" value="CARBOXYLESTERASE_B_1"/>
    <property type="match status" value="1"/>
</dbReference>
<dbReference type="EC" id="3.1.1.-" evidence="3"/>
<evidence type="ECO:0000256" key="1">
    <source>
        <dbReference type="ARBA" id="ARBA00005964"/>
    </source>
</evidence>
<dbReference type="RefSeq" id="WP_166209993.1">
    <property type="nucleotide sequence ID" value="NZ_CP088285.1"/>
</dbReference>
<dbReference type="InterPro" id="IPR029058">
    <property type="entry name" value="AB_hydrolase_fold"/>
</dbReference>
<dbReference type="PROSITE" id="PS00941">
    <property type="entry name" value="CARBOXYLESTERASE_B_2"/>
    <property type="match status" value="1"/>
</dbReference>
<comment type="similarity">
    <text evidence="1 3">Belongs to the type-B carboxylesterase/lipase family.</text>
</comment>
<gene>
    <name evidence="5" type="ORF">HAP48_005825</name>
</gene>